<gene>
    <name evidence="2" type="ORF">OU989_11250</name>
</gene>
<reference evidence="2" key="1">
    <citation type="submission" date="2022-11" db="EMBL/GenBank/DDBJ databases">
        <title>Lysinibacillus irui.</title>
        <authorList>
            <person name="Akintayo S.O."/>
        </authorList>
    </citation>
    <scope>NUCLEOTIDE SEQUENCE</scope>
    <source>
        <strain evidence="2">IRB4-01</strain>
    </source>
</reference>
<dbReference type="PANTHER" id="PTHR43283:SF7">
    <property type="entry name" value="BETA-LACTAMASE-RELATED DOMAIN-CONTAINING PROTEIN"/>
    <property type="match status" value="1"/>
</dbReference>
<dbReference type="GO" id="GO:0016787">
    <property type="term" value="F:hydrolase activity"/>
    <property type="evidence" value="ECO:0007669"/>
    <property type="project" value="UniProtKB-KW"/>
</dbReference>
<dbReference type="PANTHER" id="PTHR43283">
    <property type="entry name" value="BETA-LACTAMASE-RELATED"/>
    <property type="match status" value="1"/>
</dbReference>
<organism evidence="2 3">
    <name type="scientific">Lysinibacillus irui</name>
    <dbReference type="NCBI Taxonomy" id="2998077"/>
    <lineage>
        <taxon>Bacteria</taxon>
        <taxon>Bacillati</taxon>
        <taxon>Bacillota</taxon>
        <taxon>Bacilli</taxon>
        <taxon>Bacillales</taxon>
        <taxon>Bacillaceae</taxon>
        <taxon>Lysinibacillus</taxon>
    </lineage>
</organism>
<name>A0AAJ5RTN1_9BACI</name>
<dbReference type="Gene3D" id="3.40.710.10">
    <property type="entry name" value="DD-peptidase/beta-lactamase superfamily"/>
    <property type="match status" value="1"/>
</dbReference>
<dbReference type="KEGG" id="liu:OU989_11250"/>
<keyword evidence="2" id="KW-0378">Hydrolase</keyword>
<dbReference type="Pfam" id="PF00144">
    <property type="entry name" value="Beta-lactamase"/>
    <property type="match status" value="1"/>
</dbReference>
<protein>
    <submittedName>
        <fullName evidence="2">Serine hydrolase</fullName>
    </submittedName>
</protein>
<dbReference type="SUPFAM" id="SSF56601">
    <property type="entry name" value="beta-lactamase/transpeptidase-like"/>
    <property type="match status" value="1"/>
</dbReference>
<evidence type="ECO:0000313" key="3">
    <source>
        <dbReference type="Proteomes" id="UP001219585"/>
    </source>
</evidence>
<dbReference type="InterPro" id="IPR050789">
    <property type="entry name" value="Diverse_Enzym_Activities"/>
</dbReference>
<feature type="domain" description="Beta-lactamase-related" evidence="1">
    <location>
        <begin position="29"/>
        <end position="310"/>
    </location>
</feature>
<proteinExistence type="predicted"/>
<evidence type="ECO:0000259" key="1">
    <source>
        <dbReference type="Pfam" id="PF00144"/>
    </source>
</evidence>
<dbReference type="EMBL" id="CP113527">
    <property type="protein sequence ID" value="WDV09089.1"/>
    <property type="molecule type" value="Genomic_DNA"/>
</dbReference>
<dbReference type="AlphaFoldDB" id="A0AAJ5RTN1"/>
<sequence length="328" mass="37145">MYQYQKIKMNNNPISNFEATIKKEYANIAGIAIRKDGHLIYETYFDGYTKDDVLHIASVTKSIISILIGMAIDKGYINNVEQKVLEFFPDYTVKRGEKTIQKVTIKDLLTMTAPYKYKSEPYTKVYSSDDWVKATLDLLGGRGHIGEFKYSTVGAHILSGVLTNATGQSVKDFAIESLFKPLDITAPQHTFLRNKEEHFAFLKDQYVTGWVVDPSGVNTAGWGLTLTPRDMAKIGQLYLNSGVWGNSQILSSKWIEDSTKEKSRFGELSYGYMWWIVDDDCYAALGDGGNVIFNNPNKKMVVTIASRFIPRAKDRIELIRKHILPLFS</sequence>
<dbReference type="Proteomes" id="UP001219585">
    <property type="component" value="Chromosome"/>
</dbReference>
<accession>A0AAJ5RTN1</accession>
<dbReference type="InterPro" id="IPR001466">
    <property type="entry name" value="Beta-lactam-related"/>
</dbReference>
<evidence type="ECO:0000313" key="2">
    <source>
        <dbReference type="EMBL" id="WDV09089.1"/>
    </source>
</evidence>
<dbReference type="InterPro" id="IPR012338">
    <property type="entry name" value="Beta-lactam/transpept-like"/>
</dbReference>